<dbReference type="GeneID" id="54990126"/>
<accession>A0A2P1MXR6</accession>
<reference evidence="1 2" key="1">
    <citation type="submission" date="2018-03" db="EMBL/GenBank/DDBJ databases">
        <title>Isolation, the biological characteristics and genomics of two new strains of lysate Staphylococcus aureus phage.</title>
        <authorList>
            <person name="Jin X."/>
            <person name="Zhang C."/>
        </authorList>
    </citation>
    <scope>NUCLEOTIDE SEQUENCE [LARGE SCALE GENOMIC DNA]</scope>
</reference>
<sequence>MKNYKYEVIFEVVYSPLFFFHPKYEVTAKDENEAKEKAQEAFNSHPNNINLEREIVEVNLLEEN</sequence>
<organism evidence="1 2">
    <name type="scientific">Staphylococcus phage phiSA_BS1</name>
    <dbReference type="NCBI Taxonomy" id="2126734"/>
    <lineage>
        <taxon>Viruses</taxon>
        <taxon>Duplodnaviria</taxon>
        <taxon>Heunggongvirae</taxon>
        <taxon>Uroviricota</taxon>
        <taxon>Caudoviricetes</taxon>
        <taxon>Herelleviridae</taxon>
        <taxon>Twortvirinae</taxon>
        <taxon>Baoshanvirus</taxon>
        <taxon>Baoshanvirus BS1</taxon>
    </lineage>
</organism>
<proteinExistence type="predicted"/>
<dbReference type="EMBL" id="MH078572">
    <property type="protein sequence ID" value="AVP40374.1"/>
    <property type="molecule type" value="Genomic_DNA"/>
</dbReference>
<dbReference type="Proteomes" id="UP000241797">
    <property type="component" value="Segment"/>
</dbReference>
<name>A0A2P1MXR6_9CAUD</name>
<dbReference type="KEGG" id="vg:54990126"/>
<evidence type="ECO:0000313" key="1">
    <source>
        <dbReference type="EMBL" id="AVP40374.1"/>
    </source>
</evidence>
<protein>
    <submittedName>
        <fullName evidence="1">Uncharacterized protein</fullName>
    </submittedName>
</protein>
<dbReference type="RefSeq" id="YP_009799637.1">
    <property type="nucleotide sequence ID" value="NC_047945.1"/>
</dbReference>
<evidence type="ECO:0000313" key="2">
    <source>
        <dbReference type="Proteomes" id="UP000241797"/>
    </source>
</evidence>
<keyword evidence="2" id="KW-1185">Reference proteome</keyword>